<reference evidence="2" key="1">
    <citation type="journal article" date="2021" name="PeerJ">
        <title>Extensive microbial diversity within the chicken gut microbiome revealed by metagenomics and culture.</title>
        <authorList>
            <person name="Gilroy R."/>
            <person name="Ravi A."/>
            <person name="Getino M."/>
            <person name="Pursley I."/>
            <person name="Horton D.L."/>
            <person name="Alikhan N.F."/>
            <person name="Baker D."/>
            <person name="Gharbi K."/>
            <person name="Hall N."/>
            <person name="Watson M."/>
            <person name="Adriaenssens E.M."/>
            <person name="Foster-Nyarko E."/>
            <person name="Jarju S."/>
            <person name="Secka A."/>
            <person name="Antonio M."/>
            <person name="Oren A."/>
            <person name="Chaudhuri R.R."/>
            <person name="La Ragione R."/>
            <person name="Hildebrand F."/>
            <person name="Pallen M.J."/>
        </authorList>
    </citation>
    <scope>NUCLEOTIDE SEQUENCE</scope>
    <source>
        <strain evidence="2">ChiHjej13B12-9602</strain>
    </source>
</reference>
<evidence type="ECO:0000313" key="3">
    <source>
        <dbReference type="Proteomes" id="UP000753256"/>
    </source>
</evidence>
<dbReference type="EMBL" id="DYUZ01000007">
    <property type="protein sequence ID" value="HJG36568.1"/>
    <property type="molecule type" value="Genomic_DNA"/>
</dbReference>
<accession>A0A921ISZ5</accession>
<protein>
    <recommendedName>
        <fullName evidence="4">Haloacid dehalogenase</fullName>
    </recommendedName>
</protein>
<dbReference type="Gene3D" id="3.40.50.1000">
    <property type="entry name" value="HAD superfamily/HAD-like"/>
    <property type="match status" value="1"/>
</dbReference>
<dbReference type="Proteomes" id="UP000753256">
    <property type="component" value="Unassembled WGS sequence"/>
</dbReference>
<dbReference type="AlphaFoldDB" id="A0A921ISZ5"/>
<evidence type="ECO:0000256" key="1">
    <source>
        <dbReference type="SAM" id="Coils"/>
    </source>
</evidence>
<organism evidence="2 3">
    <name type="scientific">Enorma phocaeensis</name>
    <dbReference type="NCBI Taxonomy" id="1871019"/>
    <lineage>
        <taxon>Bacteria</taxon>
        <taxon>Bacillati</taxon>
        <taxon>Actinomycetota</taxon>
        <taxon>Coriobacteriia</taxon>
        <taxon>Coriobacteriales</taxon>
        <taxon>Coriobacteriaceae</taxon>
        <taxon>Enorma</taxon>
    </lineage>
</organism>
<sequence>MIVIDFDSIDGCGPAISSTELSLLRKAADALDAIIAIATEHTRQDVARAFAQARRDAHDEAENELAKLEFDLMTLSQDEPTAQRTAPALLAELCRAHRATFSSTVAVATRPQDLPIVLEAGIAFALEDAGPACMNAADLRFPARAAGGLAEALRAIPAACAGTAS</sequence>
<dbReference type="RefSeq" id="WP_273188798.1">
    <property type="nucleotide sequence ID" value="NZ_DYUZ01000007.1"/>
</dbReference>
<proteinExistence type="predicted"/>
<evidence type="ECO:0000313" key="2">
    <source>
        <dbReference type="EMBL" id="HJG36568.1"/>
    </source>
</evidence>
<reference evidence="2" key="2">
    <citation type="submission" date="2021-09" db="EMBL/GenBank/DDBJ databases">
        <authorList>
            <person name="Gilroy R."/>
        </authorList>
    </citation>
    <scope>NUCLEOTIDE SEQUENCE</scope>
    <source>
        <strain evidence="2">ChiHjej13B12-9602</strain>
    </source>
</reference>
<name>A0A921ISZ5_9ACTN</name>
<comment type="caution">
    <text evidence="2">The sequence shown here is derived from an EMBL/GenBank/DDBJ whole genome shotgun (WGS) entry which is preliminary data.</text>
</comment>
<feature type="coiled-coil region" evidence="1">
    <location>
        <begin position="51"/>
        <end position="78"/>
    </location>
</feature>
<evidence type="ECO:0008006" key="4">
    <source>
        <dbReference type="Google" id="ProtNLM"/>
    </source>
</evidence>
<keyword evidence="1" id="KW-0175">Coiled coil</keyword>
<dbReference type="InterPro" id="IPR023214">
    <property type="entry name" value="HAD_sf"/>
</dbReference>
<gene>
    <name evidence="2" type="ORF">K8V70_01705</name>
</gene>